<feature type="compositionally biased region" description="Acidic residues" evidence="5">
    <location>
        <begin position="45"/>
        <end position="54"/>
    </location>
</feature>
<gene>
    <name evidence="7" type="ORF">PV08_00998</name>
</gene>
<comment type="similarity">
    <text evidence="1">Belongs to the SMC family. SMC5 subfamily.</text>
</comment>
<evidence type="ECO:0000256" key="4">
    <source>
        <dbReference type="SAM" id="Coils"/>
    </source>
</evidence>
<dbReference type="EMBL" id="KN847492">
    <property type="protein sequence ID" value="KIW20423.1"/>
    <property type="molecule type" value="Genomic_DNA"/>
</dbReference>
<accession>A0A0D2BNA7</accession>
<evidence type="ECO:0000256" key="3">
    <source>
        <dbReference type="ARBA" id="ARBA00023054"/>
    </source>
</evidence>
<dbReference type="OrthoDB" id="10254973at2759"/>
<evidence type="ECO:0000256" key="2">
    <source>
        <dbReference type="ARBA" id="ARBA00018687"/>
    </source>
</evidence>
<dbReference type="InterPro" id="IPR003395">
    <property type="entry name" value="RecF/RecN/SMC_N"/>
</dbReference>
<feature type="region of interest" description="Disordered" evidence="5">
    <location>
        <begin position="1"/>
        <end position="92"/>
    </location>
</feature>
<dbReference type="GO" id="GO:0000724">
    <property type="term" value="P:double-strand break repair via homologous recombination"/>
    <property type="evidence" value="ECO:0007669"/>
    <property type="project" value="TreeGrafter"/>
</dbReference>
<feature type="coiled-coil region" evidence="4">
    <location>
        <begin position="725"/>
        <end position="804"/>
    </location>
</feature>
<protein>
    <recommendedName>
        <fullName evidence="2">Structural maintenance of chromosomes protein 5</fullName>
    </recommendedName>
</protein>
<organism evidence="7 8">
    <name type="scientific">Exophiala spinifera</name>
    <dbReference type="NCBI Taxonomy" id="91928"/>
    <lineage>
        <taxon>Eukaryota</taxon>
        <taxon>Fungi</taxon>
        <taxon>Dikarya</taxon>
        <taxon>Ascomycota</taxon>
        <taxon>Pezizomycotina</taxon>
        <taxon>Eurotiomycetes</taxon>
        <taxon>Chaetothyriomycetidae</taxon>
        <taxon>Chaetothyriales</taxon>
        <taxon>Herpotrichiellaceae</taxon>
        <taxon>Exophiala</taxon>
    </lineage>
</organism>
<feature type="coiled-coil region" evidence="4">
    <location>
        <begin position="843"/>
        <end position="935"/>
    </location>
</feature>
<proteinExistence type="inferred from homology"/>
<dbReference type="PANTHER" id="PTHR45916">
    <property type="entry name" value="STRUCTURAL MAINTENANCE OF CHROMOSOMES PROTEIN 5"/>
    <property type="match status" value="1"/>
</dbReference>
<dbReference type="GO" id="GO:0030915">
    <property type="term" value="C:Smc5-Smc6 complex"/>
    <property type="evidence" value="ECO:0007669"/>
    <property type="project" value="TreeGrafter"/>
</dbReference>
<dbReference type="AlphaFoldDB" id="A0A0D2BNA7"/>
<dbReference type="Proteomes" id="UP000053328">
    <property type="component" value="Unassembled WGS sequence"/>
</dbReference>
<feature type="region of interest" description="Disordered" evidence="5">
    <location>
        <begin position="267"/>
        <end position="292"/>
    </location>
</feature>
<dbReference type="InterPro" id="IPR027417">
    <property type="entry name" value="P-loop_NTPase"/>
</dbReference>
<feature type="compositionally biased region" description="Polar residues" evidence="5">
    <location>
        <begin position="78"/>
        <end position="89"/>
    </location>
</feature>
<dbReference type="GO" id="GO:0005634">
    <property type="term" value="C:nucleus"/>
    <property type="evidence" value="ECO:0007669"/>
    <property type="project" value="TreeGrafter"/>
</dbReference>
<keyword evidence="3 4" id="KW-0175">Coiled coil</keyword>
<dbReference type="Gene3D" id="3.40.50.300">
    <property type="entry name" value="P-loop containing nucleotide triphosphate hydrolases"/>
    <property type="match status" value="2"/>
</dbReference>
<dbReference type="RefSeq" id="XP_016240639.1">
    <property type="nucleotide sequence ID" value="XM_016375363.1"/>
</dbReference>
<feature type="domain" description="RecF/RecN/SMC N-terminal" evidence="6">
    <location>
        <begin position="94"/>
        <end position="1119"/>
    </location>
</feature>
<dbReference type="VEuPathDB" id="FungiDB:PV08_00998"/>
<feature type="coiled-coil region" evidence="4">
    <location>
        <begin position="440"/>
        <end position="502"/>
    </location>
</feature>
<evidence type="ECO:0000256" key="5">
    <source>
        <dbReference type="SAM" id="MobiDB-lite"/>
    </source>
</evidence>
<reference evidence="7 8" key="1">
    <citation type="submission" date="2015-01" db="EMBL/GenBank/DDBJ databases">
        <title>The Genome Sequence of Exophiala spinifera CBS89968.</title>
        <authorList>
            <consortium name="The Broad Institute Genomics Platform"/>
            <person name="Cuomo C."/>
            <person name="de Hoog S."/>
            <person name="Gorbushina A."/>
            <person name="Stielow B."/>
            <person name="Teixiera M."/>
            <person name="Abouelleil A."/>
            <person name="Chapman S.B."/>
            <person name="Priest M."/>
            <person name="Young S.K."/>
            <person name="Wortman J."/>
            <person name="Nusbaum C."/>
            <person name="Birren B."/>
        </authorList>
    </citation>
    <scope>NUCLEOTIDE SEQUENCE [LARGE SCALE GENOMIC DNA]</scope>
    <source>
        <strain evidence="7 8">CBS 89968</strain>
    </source>
</reference>
<dbReference type="HOGENOM" id="CLU_004969_2_0_1"/>
<evidence type="ECO:0000256" key="1">
    <source>
        <dbReference type="ARBA" id="ARBA00010171"/>
    </source>
</evidence>
<evidence type="ECO:0000259" key="6">
    <source>
        <dbReference type="Pfam" id="PF02463"/>
    </source>
</evidence>
<dbReference type="PANTHER" id="PTHR45916:SF1">
    <property type="entry name" value="STRUCTURAL MAINTENANCE OF CHROMOSOMES PROTEIN 5"/>
    <property type="match status" value="1"/>
</dbReference>
<dbReference type="Pfam" id="PF02463">
    <property type="entry name" value="SMC_N"/>
    <property type="match status" value="1"/>
</dbReference>
<keyword evidence="8" id="KW-1185">Reference proteome</keyword>
<name>A0A0D2BNA7_9EURO</name>
<feature type="coiled-coil region" evidence="4">
    <location>
        <begin position="326"/>
        <end position="402"/>
    </location>
</feature>
<sequence>MTSRMSRRPRALDSDDEDSRPNTPSSTAPHDSKRQRQRYQHSSVDDDDDDDDDVHSDASASPSTTMRSLRRQDRADSARNNASRMQSRHQPGAIVRVKLTNFVTYTSAEFFPGPNLNMVIGPNGTGKSTLVCAICLGLGWPPSYLGRAKDPVEFIKHGCREASIEIELQRSADSSQNPVITRVIKREGSKSVYTIDGHASNGRQVQKLANSFNIQIDNLCQFLPQDKVVEFAQMTPIELLASTQRAVAGPEMASMHDDLKRLRSAQSEALNKSKAEQEQLANLENRQEMQRTEVERMRERALVKKRLEWMEKCRPLVEYSECRVKYKEAKLKAKAITQELKRLKAISAPTLKDLESKRQYERDVRSLKEKRKKDLAVTERKCEEAARKIVDTQSTVDEFKNKLEAERRVPSEKKAEIGRHMGSIAQYRQKKEQPPPEFDARAMTDEIQRLKNQQRAFEAQKLELNERKELLRTQGLDAKSRREALEKTLRSMQTEAGKQELKLKDVSRDTFKAWEWIQNNREEFSEHVYGPPIVECSLKDPGMADAVESLLQQNDFKIITVQNKDDFRKLQDKLSRGLKLHDVSLRVCPPANSQHLTHRPLNSEEMAKFGLTSWAIDHIQGPAPVLAMLCAERNLHRAAMSSAELTQEQHEQLAATSIASYVAGRKLYQFMRRAEYGTAGTSSRVGDLRAAKMWTDQPVDMGRQTAIQRQINEVTGEGKLMSTEFHNLKAEITRLDDQIKQLADEESAKRSERDTKQAAHAAYKKLDAQIAEREEKIKIVERALAESKERVKRLNDGLADAVIEKTNAVLAFASAVGAVKTKSSALLEAEVLHIEATSDFAYLASQNEQIVRAIREKEKEVAEAEKVHETHHERARGLYSDCQRIQAEAQQLQQDEDDNGFMELIQRMAEQVKTLEALEGEIDAEKAKLELTEGGSTNIIKEYEDRAKLIQRLRVKLGDDAQQQADLKHGIQEIRGKWEARLEAVVSKINEAFSDSFARIGCAGQVAVYKASSDMPADCTEENGGADNGLDFANWAIHISVKFREQEPLSLLDSHRQSGGERAVSTIFYLMAMQSLSQAPFRVVDEINQGMDPRNERMVHGRMVDIAADDGGSQYFLITPKLLSGLKYRRGMTVLCIVSGENVPSARVQTEKGGWTDGPKVDFRSIVQKAKSLGHRGAAHNDRRVDSGVGLGGFDSTIRSTPVGA</sequence>
<dbReference type="GO" id="GO:0003697">
    <property type="term" value="F:single-stranded DNA binding"/>
    <property type="evidence" value="ECO:0007669"/>
    <property type="project" value="TreeGrafter"/>
</dbReference>
<dbReference type="SUPFAM" id="SSF52540">
    <property type="entry name" value="P-loop containing nucleoside triphosphate hydrolases"/>
    <property type="match status" value="1"/>
</dbReference>
<evidence type="ECO:0000313" key="7">
    <source>
        <dbReference type="EMBL" id="KIW20423.1"/>
    </source>
</evidence>
<dbReference type="STRING" id="91928.A0A0D2BNA7"/>
<dbReference type="GeneID" id="27328081"/>
<evidence type="ECO:0000313" key="8">
    <source>
        <dbReference type="Proteomes" id="UP000053328"/>
    </source>
</evidence>